<proteinExistence type="predicted"/>
<organism evidence="2 3">
    <name type="scientific">Cohnella lupini</name>
    <dbReference type="NCBI Taxonomy" id="1294267"/>
    <lineage>
        <taxon>Bacteria</taxon>
        <taxon>Bacillati</taxon>
        <taxon>Bacillota</taxon>
        <taxon>Bacilli</taxon>
        <taxon>Bacillales</taxon>
        <taxon>Paenibacillaceae</taxon>
        <taxon>Cohnella</taxon>
    </lineage>
</organism>
<sequence length="254" mass="28158">MSKPQVGIQLYSVRDRSEKDFLGTIKEIGEIGYRNVELAGYYGHSAKEVRKALEDAGLNAPSAHVGLSVGDDAIWDKLKTQVDYGLELGLKRFIVPWYPLGDNPTLADVHKMADTLAQAAKIVQDNGLQFGYHNHAFEFKPVEGKLVIDHILERVPADLLFAEFDLGWVKVAGQDPAAYVKKYAGRLPVVHAKDFKEDGTDTEIGKGSVDWDSALAACEEAGVEYVIIEQERYDVSSLESAKLNFAWFKALGWL</sequence>
<dbReference type="Pfam" id="PF01261">
    <property type="entry name" value="AP_endonuc_2"/>
    <property type="match status" value="1"/>
</dbReference>
<dbReference type="Proteomes" id="UP000256869">
    <property type="component" value="Unassembled WGS sequence"/>
</dbReference>
<dbReference type="PANTHER" id="PTHR12110">
    <property type="entry name" value="HYDROXYPYRUVATE ISOMERASE"/>
    <property type="match status" value="1"/>
</dbReference>
<dbReference type="PANTHER" id="PTHR12110:SF41">
    <property type="entry name" value="INOSOSE DEHYDRATASE"/>
    <property type="match status" value="1"/>
</dbReference>
<evidence type="ECO:0000313" key="2">
    <source>
        <dbReference type="EMBL" id="RED55315.1"/>
    </source>
</evidence>
<gene>
    <name evidence="2" type="ORF">DFP95_11851</name>
</gene>
<name>A0A3D9I0W2_9BACL</name>
<accession>A0A3D9I0W2</accession>
<dbReference type="RefSeq" id="WP_115994887.1">
    <property type="nucleotide sequence ID" value="NZ_QRDY01000018.1"/>
</dbReference>
<dbReference type="InterPro" id="IPR050312">
    <property type="entry name" value="IolE/XylAMocC-like"/>
</dbReference>
<protein>
    <submittedName>
        <fullName evidence="2">Sugar phosphate isomerase/epimerase</fullName>
    </submittedName>
</protein>
<dbReference type="OrthoDB" id="9798407at2"/>
<dbReference type="SUPFAM" id="SSF51658">
    <property type="entry name" value="Xylose isomerase-like"/>
    <property type="match status" value="1"/>
</dbReference>
<comment type="caution">
    <text evidence="2">The sequence shown here is derived from an EMBL/GenBank/DDBJ whole genome shotgun (WGS) entry which is preliminary data.</text>
</comment>
<dbReference type="InterPro" id="IPR036237">
    <property type="entry name" value="Xyl_isomerase-like_sf"/>
</dbReference>
<keyword evidence="3" id="KW-1185">Reference proteome</keyword>
<evidence type="ECO:0000313" key="3">
    <source>
        <dbReference type="Proteomes" id="UP000256869"/>
    </source>
</evidence>
<dbReference type="GO" id="GO:0016853">
    <property type="term" value="F:isomerase activity"/>
    <property type="evidence" value="ECO:0007669"/>
    <property type="project" value="UniProtKB-KW"/>
</dbReference>
<dbReference type="InterPro" id="IPR013022">
    <property type="entry name" value="Xyl_isomerase-like_TIM-brl"/>
</dbReference>
<dbReference type="AlphaFoldDB" id="A0A3D9I0W2"/>
<feature type="domain" description="Xylose isomerase-like TIM barrel" evidence="1">
    <location>
        <begin position="28"/>
        <end position="250"/>
    </location>
</feature>
<dbReference type="EMBL" id="QRDY01000018">
    <property type="protein sequence ID" value="RED55315.1"/>
    <property type="molecule type" value="Genomic_DNA"/>
</dbReference>
<reference evidence="2 3" key="1">
    <citation type="submission" date="2018-07" db="EMBL/GenBank/DDBJ databases">
        <title>Genomic Encyclopedia of Type Strains, Phase III (KMG-III): the genomes of soil and plant-associated and newly described type strains.</title>
        <authorList>
            <person name="Whitman W."/>
        </authorList>
    </citation>
    <scope>NUCLEOTIDE SEQUENCE [LARGE SCALE GENOMIC DNA]</scope>
    <source>
        <strain evidence="2 3">CECT 8236</strain>
    </source>
</reference>
<evidence type="ECO:0000259" key="1">
    <source>
        <dbReference type="Pfam" id="PF01261"/>
    </source>
</evidence>
<keyword evidence="2" id="KW-0413">Isomerase</keyword>
<dbReference type="Gene3D" id="3.20.20.150">
    <property type="entry name" value="Divalent-metal-dependent TIM barrel enzymes"/>
    <property type="match status" value="1"/>
</dbReference>